<dbReference type="Proteomes" id="UP000696280">
    <property type="component" value="Unassembled WGS sequence"/>
</dbReference>
<name>A0A9N9KPB1_9HELO</name>
<comment type="caution">
    <text evidence="3">The sequence shown here is derived from an EMBL/GenBank/DDBJ whole genome shotgun (WGS) entry which is preliminary data.</text>
</comment>
<accession>A0A9N9KPB1</accession>
<evidence type="ECO:0000313" key="3">
    <source>
        <dbReference type="EMBL" id="CAG8951419.1"/>
    </source>
</evidence>
<organism evidence="3 4">
    <name type="scientific">Hymenoscyphus fraxineus</name>
    <dbReference type="NCBI Taxonomy" id="746836"/>
    <lineage>
        <taxon>Eukaryota</taxon>
        <taxon>Fungi</taxon>
        <taxon>Dikarya</taxon>
        <taxon>Ascomycota</taxon>
        <taxon>Pezizomycotina</taxon>
        <taxon>Leotiomycetes</taxon>
        <taxon>Helotiales</taxon>
        <taxon>Helotiaceae</taxon>
        <taxon>Hymenoscyphus</taxon>
    </lineage>
</organism>
<dbReference type="PANTHER" id="PTHR28583">
    <property type="entry name" value="ACID AMIDASE"/>
    <property type="match status" value="1"/>
</dbReference>
<evidence type="ECO:0000313" key="4">
    <source>
        <dbReference type="Proteomes" id="UP000696280"/>
    </source>
</evidence>
<dbReference type="GO" id="GO:0017040">
    <property type="term" value="F:N-acylsphingosine amidohydrolase activity"/>
    <property type="evidence" value="ECO:0007669"/>
    <property type="project" value="UniProtKB-EC"/>
</dbReference>
<dbReference type="InterPro" id="IPR029130">
    <property type="entry name" value="Acid_ceramidase_N"/>
</dbReference>
<dbReference type="AlphaFoldDB" id="A0A9N9KPB1"/>
<dbReference type="PANTHER" id="PTHR28583:SF1">
    <property type="entry name" value="ACID CERAMIDASE"/>
    <property type="match status" value="1"/>
</dbReference>
<dbReference type="Pfam" id="PF15508">
    <property type="entry name" value="NAAA-beta"/>
    <property type="match status" value="1"/>
</dbReference>
<dbReference type="OrthoDB" id="5273684at2759"/>
<feature type="domain" description="Acid ceramidase N-terminal" evidence="2">
    <location>
        <begin position="14"/>
        <end position="76"/>
    </location>
</feature>
<keyword evidence="4" id="KW-1185">Reference proteome</keyword>
<sequence length="256" mass="28735">MDLDIESWSPIPNGPIPTYRIDLSLPPQERYTQLSTNFSGRVRDLVPLFDSILSWTIPFPYPRRFIKFIASLFLRRKICLSLSTSVLCTIVQLSHSGLINSSSPGFRPSIASDLRSALLPPNENSPIPGLFQSVKTLQAIKSSPCYLILCSGTKTTVIERDLSTSKLRTSTQFIVHTNHYQNIPFSVPQITKRAPEPTKWAAVKTKHENKQKYEPAWKDVPPSIVTDMLISWVKTYPVMNETSHFGCVMDPSTGGL</sequence>
<dbReference type="EMBL" id="CAJVRL010000043">
    <property type="protein sequence ID" value="CAG8951419.1"/>
    <property type="molecule type" value="Genomic_DNA"/>
</dbReference>
<evidence type="ECO:0000259" key="2">
    <source>
        <dbReference type="Pfam" id="PF15508"/>
    </source>
</evidence>
<evidence type="ECO:0000256" key="1">
    <source>
        <dbReference type="ARBA" id="ARBA00011891"/>
    </source>
</evidence>
<reference evidence="3" key="1">
    <citation type="submission" date="2021-07" db="EMBL/GenBank/DDBJ databases">
        <authorList>
            <person name="Durling M."/>
        </authorList>
    </citation>
    <scope>NUCLEOTIDE SEQUENCE</scope>
</reference>
<protein>
    <recommendedName>
        <fullName evidence="1">ceramidase</fullName>
        <ecNumber evidence="1">3.5.1.23</ecNumber>
    </recommendedName>
</protein>
<proteinExistence type="predicted"/>
<dbReference type="EC" id="3.5.1.23" evidence="1"/>
<gene>
    <name evidence="3" type="ORF">HYFRA_00007334</name>
</gene>